<dbReference type="SUPFAM" id="SSF50677">
    <property type="entry name" value="ValRS/IleRS/LeuRS editing domain"/>
    <property type="match status" value="1"/>
</dbReference>
<evidence type="ECO:0000256" key="5">
    <source>
        <dbReference type="ARBA" id="ARBA00022840"/>
    </source>
</evidence>
<keyword evidence="5 10" id="KW-0067">ATP-binding</keyword>
<feature type="domain" description="Aminoacyl-tRNA synthetase class Ia" evidence="12">
    <location>
        <begin position="17"/>
        <end position="100"/>
    </location>
</feature>
<dbReference type="EC" id="6.1.1.9" evidence="1"/>
<accession>A0A933IBL6</accession>
<keyword evidence="3 10" id="KW-0436">Ligase</keyword>
<dbReference type="EMBL" id="JACQXR010000091">
    <property type="protein sequence ID" value="MBI4726958.1"/>
    <property type="molecule type" value="Genomic_DNA"/>
</dbReference>
<comment type="catalytic activity">
    <reaction evidence="9">
        <text>tRNA(Val) + L-valine + ATP = L-valyl-tRNA(Val) + AMP + diphosphate</text>
        <dbReference type="Rhea" id="RHEA:10704"/>
        <dbReference type="Rhea" id="RHEA-COMP:9672"/>
        <dbReference type="Rhea" id="RHEA-COMP:9708"/>
        <dbReference type="ChEBI" id="CHEBI:30616"/>
        <dbReference type="ChEBI" id="CHEBI:33019"/>
        <dbReference type="ChEBI" id="CHEBI:57762"/>
        <dbReference type="ChEBI" id="CHEBI:78442"/>
        <dbReference type="ChEBI" id="CHEBI:78537"/>
        <dbReference type="ChEBI" id="CHEBI:456215"/>
        <dbReference type="EC" id="6.1.1.9"/>
    </reaction>
</comment>
<dbReference type="PROSITE" id="PS00178">
    <property type="entry name" value="AA_TRNA_LIGASE_I"/>
    <property type="match status" value="1"/>
</dbReference>
<dbReference type="Pfam" id="PF00133">
    <property type="entry name" value="tRNA-synt_1"/>
    <property type="match status" value="2"/>
</dbReference>
<evidence type="ECO:0000259" key="13">
    <source>
        <dbReference type="Pfam" id="PF08264"/>
    </source>
</evidence>
<evidence type="ECO:0000256" key="9">
    <source>
        <dbReference type="ARBA" id="ARBA00047552"/>
    </source>
</evidence>
<dbReference type="GO" id="GO:0006438">
    <property type="term" value="P:valyl-tRNA aminoacylation"/>
    <property type="evidence" value="ECO:0007669"/>
    <property type="project" value="InterPro"/>
</dbReference>
<evidence type="ECO:0000259" key="12">
    <source>
        <dbReference type="Pfam" id="PF00133"/>
    </source>
</evidence>
<dbReference type="GO" id="GO:0004832">
    <property type="term" value="F:valine-tRNA ligase activity"/>
    <property type="evidence" value="ECO:0007669"/>
    <property type="project" value="UniProtKB-EC"/>
</dbReference>
<dbReference type="InterPro" id="IPR002300">
    <property type="entry name" value="aa-tRNA-synth_Ia"/>
</dbReference>
<name>A0A933IBL6_UNCT6</name>
<dbReference type="InterPro" id="IPR009080">
    <property type="entry name" value="tRNAsynth_Ia_anticodon-bd"/>
</dbReference>
<evidence type="ECO:0000256" key="1">
    <source>
        <dbReference type="ARBA" id="ARBA00013169"/>
    </source>
</evidence>
<evidence type="ECO:0000256" key="11">
    <source>
        <dbReference type="SAM" id="MobiDB-lite"/>
    </source>
</evidence>
<protein>
    <recommendedName>
        <fullName evidence="1">valine--tRNA ligase</fullName>
        <ecNumber evidence="1">6.1.1.9</ecNumber>
    </recommendedName>
    <alternativeName>
        <fullName evidence="8">Valyl-tRNA synthetase</fullName>
    </alternativeName>
</protein>
<feature type="domain" description="Aminoacyl-tRNA synthetase class Ia" evidence="12">
    <location>
        <begin position="131"/>
        <end position="643"/>
    </location>
</feature>
<keyword evidence="7 10" id="KW-0030">Aminoacyl-tRNA synthetase</keyword>
<comment type="similarity">
    <text evidence="10">Belongs to the class-I aminoacyl-tRNA synthetase family.</text>
</comment>
<reference evidence="14" key="1">
    <citation type="submission" date="2020-07" db="EMBL/GenBank/DDBJ databases">
        <title>Huge and variable diversity of episymbiotic CPR bacteria and DPANN archaea in groundwater ecosystems.</title>
        <authorList>
            <person name="He C.Y."/>
            <person name="Keren R."/>
            <person name="Whittaker M."/>
            <person name="Farag I.F."/>
            <person name="Doudna J."/>
            <person name="Cate J.H.D."/>
            <person name="Banfield J.F."/>
        </authorList>
    </citation>
    <scope>NUCLEOTIDE SEQUENCE</scope>
    <source>
        <strain evidence="14">NC_groundwater_1520_Pr4_B-0.1um_53_5</strain>
    </source>
</reference>
<organism evidence="14 15">
    <name type="scientific">candidate division TA06 bacterium</name>
    <dbReference type="NCBI Taxonomy" id="2250710"/>
    <lineage>
        <taxon>Bacteria</taxon>
        <taxon>Bacteria division TA06</taxon>
    </lineage>
</organism>
<gene>
    <name evidence="14" type="primary">valS</name>
    <name evidence="14" type="ORF">HY768_07005</name>
</gene>
<feature type="region of interest" description="Disordered" evidence="11">
    <location>
        <begin position="499"/>
        <end position="529"/>
    </location>
</feature>
<dbReference type="CDD" id="cd07962">
    <property type="entry name" value="Anticodon_Ia_Val"/>
    <property type="match status" value="1"/>
</dbReference>
<dbReference type="PANTHER" id="PTHR11946:SF93">
    <property type="entry name" value="VALINE--TRNA LIGASE, CHLOROPLASTIC_MITOCHONDRIAL 2"/>
    <property type="match status" value="1"/>
</dbReference>
<dbReference type="Proteomes" id="UP000736328">
    <property type="component" value="Unassembled WGS sequence"/>
</dbReference>
<dbReference type="InterPro" id="IPR014729">
    <property type="entry name" value="Rossmann-like_a/b/a_fold"/>
</dbReference>
<comment type="caution">
    <text evidence="14">The sequence shown here is derived from an EMBL/GenBank/DDBJ whole genome shotgun (WGS) entry which is preliminary data.</text>
</comment>
<dbReference type="InterPro" id="IPR022874">
    <property type="entry name" value="Valine-tRNA_ligase_type_2"/>
</dbReference>
<dbReference type="InterPro" id="IPR001412">
    <property type="entry name" value="aa-tRNA-synth_I_CS"/>
</dbReference>
<evidence type="ECO:0000256" key="4">
    <source>
        <dbReference type="ARBA" id="ARBA00022741"/>
    </source>
</evidence>
<evidence type="ECO:0000313" key="15">
    <source>
        <dbReference type="Proteomes" id="UP000736328"/>
    </source>
</evidence>
<dbReference type="SUPFAM" id="SSF52374">
    <property type="entry name" value="Nucleotidylyl transferase"/>
    <property type="match status" value="1"/>
</dbReference>
<dbReference type="NCBIfam" id="NF009687">
    <property type="entry name" value="PRK13208.1"/>
    <property type="match status" value="1"/>
</dbReference>
<dbReference type="GO" id="GO:0005829">
    <property type="term" value="C:cytosol"/>
    <property type="evidence" value="ECO:0007669"/>
    <property type="project" value="TreeGrafter"/>
</dbReference>
<dbReference type="Pfam" id="PF08264">
    <property type="entry name" value="Anticodon_1"/>
    <property type="match status" value="1"/>
</dbReference>
<dbReference type="AlphaFoldDB" id="A0A933IBL6"/>
<dbReference type="Gene3D" id="1.10.730.10">
    <property type="entry name" value="Isoleucyl-tRNA Synthetase, Domain 1"/>
    <property type="match status" value="1"/>
</dbReference>
<dbReference type="GO" id="GO:0002161">
    <property type="term" value="F:aminoacyl-tRNA deacylase activity"/>
    <property type="evidence" value="ECO:0007669"/>
    <property type="project" value="InterPro"/>
</dbReference>
<evidence type="ECO:0000256" key="7">
    <source>
        <dbReference type="ARBA" id="ARBA00023146"/>
    </source>
</evidence>
<dbReference type="InterPro" id="IPR013155">
    <property type="entry name" value="M/V/L/I-tRNA-synth_anticd-bd"/>
</dbReference>
<dbReference type="GO" id="GO:0005524">
    <property type="term" value="F:ATP binding"/>
    <property type="evidence" value="ECO:0007669"/>
    <property type="project" value="UniProtKB-KW"/>
</dbReference>
<evidence type="ECO:0000256" key="3">
    <source>
        <dbReference type="ARBA" id="ARBA00022598"/>
    </source>
</evidence>
<dbReference type="InterPro" id="IPR009008">
    <property type="entry name" value="Val/Leu/Ile-tRNA-synth_edit"/>
</dbReference>
<dbReference type="InterPro" id="IPR048044">
    <property type="entry name" value="Valyl-tRNA_ligase_actino"/>
</dbReference>
<evidence type="ECO:0000256" key="10">
    <source>
        <dbReference type="RuleBase" id="RU363035"/>
    </source>
</evidence>
<dbReference type="PRINTS" id="PR00986">
    <property type="entry name" value="TRNASYNTHVAL"/>
</dbReference>
<dbReference type="NCBIfam" id="NF000540">
    <property type="entry name" value="alt_ValS"/>
    <property type="match status" value="1"/>
</dbReference>
<dbReference type="InterPro" id="IPR002303">
    <property type="entry name" value="Valyl-tRNA_ligase"/>
</dbReference>
<dbReference type="Gene3D" id="3.90.740.10">
    <property type="entry name" value="Valyl/Leucyl/Isoleucyl-tRNA synthetase, editing domain"/>
    <property type="match status" value="1"/>
</dbReference>
<dbReference type="InterPro" id="IPR033705">
    <property type="entry name" value="Anticodon_Ia_Val"/>
</dbReference>
<keyword evidence="4 10" id="KW-0547">Nucleotide-binding</keyword>
<dbReference type="SUPFAM" id="SSF47323">
    <property type="entry name" value="Anticodon-binding domain of a subclass of class I aminoacyl-tRNA synthetases"/>
    <property type="match status" value="1"/>
</dbReference>
<keyword evidence="6 10" id="KW-0648">Protein biosynthesis</keyword>
<keyword evidence="2" id="KW-0963">Cytoplasm</keyword>
<sequence>MKNIPEKYDFSLVEKHWIETWLKQGIYDWNPSIERSKTFAVDTPPPTVSGSLHVGTVFGYTQQDVIVRQRRMKGLNIFYPMGWDDNGLPTERRVQNMFHVRCNPHLSYQKNFVPKTTMVRQEPGSAAKAAHHKEPPEEISRDNFIELCHQVTKQDEKVFKLLWQHLGLSIDWSLEYATIDDHCRKTSQLSFLKLLQDGRAYTSFAPHLWDVDFKTAVSQAEVEDKALPGHFHNIRFGVEGDSTGSSQADSFVIATTRPELLPACVAVIAHSDDERYKPYFGKNAITPLFRARVPIIANEKADPEKGTGILMICTFGDMMDVEWWNKYQLPLRQVIGHDGRMMEINFGAPGWASADPAAANKFYSEIKGKTAKQAQAKMVEMLRSSKGEALLGLGAPLTEEPKPIEHQVKMYEKGERPLEIIPTMQWFIRIMDLKEELLEQGRKIKWHPRHMRIRYEDWVEGLNQDWCVSRQRYFGVPIPVWYPLDAGGNPLYQKPIMPAGDQLPIDPQSRPAPGYEESQRDQPHGFTADPDVLDTWATSSMTPQIASHWAKDPERHKKTFPMDIRPQGPEIIRTWAFYTIVKAYLHEKQIPWNNALINGWIMDPDRKKMSKSQGNVVTPERLLLQFSSDGVRYWAAKARLGVDTMYDEAMFANGKRLTIKLYNAVKFAAGHILKADQSKLGPEAVTAPLDKSFIEHLKQVVIRSGKHFANFEYADALQETESFFWEKFCDNYLELIKVRAYQEGDSAGKLSALATLKFTLNVTLRLFAPFIPYFTEEAWSWMFAADFGKERSVHTSRWPEQDEFAGISGSQTGDPFGAATEVLSAVRKVKSEAKVSVKTPLKSLKIAGSSEDLKALKLVWSDLLGTVGAQKAVVIEGQVENGKFEVKAEV</sequence>
<dbReference type="Gene3D" id="3.40.50.620">
    <property type="entry name" value="HUPs"/>
    <property type="match status" value="2"/>
</dbReference>
<evidence type="ECO:0000256" key="8">
    <source>
        <dbReference type="ARBA" id="ARBA00029936"/>
    </source>
</evidence>
<feature type="domain" description="Methionyl/Valyl/Leucyl/Isoleucyl-tRNA synthetase anticodon-binding" evidence="13">
    <location>
        <begin position="690"/>
        <end position="842"/>
    </location>
</feature>
<proteinExistence type="inferred from homology"/>
<evidence type="ECO:0000256" key="6">
    <source>
        <dbReference type="ARBA" id="ARBA00022917"/>
    </source>
</evidence>
<evidence type="ECO:0000256" key="2">
    <source>
        <dbReference type="ARBA" id="ARBA00022490"/>
    </source>
</evidence>
<dbReference type="PANTHER" id="PTHR11946">
    <property type="entry name" value="VALYL-TRNA SYNTHETASES"/>
    <property type="match status" value="1"/>
</dbReference>
<dbReference type="HAMAP" id="MF_02005">
    <property type="entry name" value="Val_tRNA_synth_type2"/>
    <property type="match status" value="1"/>
</dbReference>
<evidence type="ECO:0000313" key="14">
    <source>
        <dbReference type="EMBL" id="MBI4726958.1"/>
    </source>
</evidence>